<evidence type="ECO:0000313" key="2">
    <source>
        <dbReference type="Proteomes" id="UP001054945"/>
    </source>
</evidence>
<accession>A0AAV4NTW5</accession>
<gene>
    <name evidence="1" type="ORF">CEXT_754571</name>
</gene>
<protein>
    <submittedName>
        <fullName evidence="1">Uncharacterized protein</fullName>
    </submittedName>
</protein>
<sequence length="108" mass="12248">MVYYSHFHAYIVHYQRISQKFSHILCINNNPFLKISSIHLSINTLSLHIPFPHRHSVLTHCTDLSDPASKASVDDTKPFCGTFQEADPDRLIPSSLSDVLSRTLLAQT</sequence>
<evidence type="ECO:0000313" key="1">
    <source>
        <dbReference type="EMBL" id="GIX87750.1"/>
    </source>
</evidence>
<name>A0AAV4NTW5_CAEEX</name>
<reference evidence="1 2" key="1">
    <citation type="submission" date="2021-06" db="EMBL/GenBank/DDBJ databases">
        <title>Caerostris extrusa draft genome.</title>
        <authorList>
            <person name="Kono N."/>
            <person name="Arakawa K."/>
        </authorList>
    </citation>
    <scope>NUCLEOTIDE SEQUENCE [LARGE SCALE GENOMIC DNA]</scope>
</reference>
<proteinExistence type="predicted"/>
<dbReference type="Proteomes" id="UP001054945">
    <property type="component" value="Unassembled WGS sequence"/>
</dbReference>
<organism evidence="1 2">
    <name type="scientific">Caerostris extrusa</name>
    <name type="common">Bark spider</name>
    <name type="synonym">Caerostris bankana</name>
    <dbReference type="NCBI Taxonomy" id="172846"/>
    <lineage>
        <taxon>Eukaryota</taxon>
        <taxon>Metazoa</taxon>
        <taxon>Ecdysozoa</taxon>
        <taxon>Arthropoda</taxon>
        <taxon>Chelicerata</taxon>
        <taxon>Arachnida</taxon>
        <taxon>Araneae</taxon>
        <taxon>Araneomorphae</taxon>
        <taxon>Entelegynae</taxon>
        <taxon>Araneoidea</taxon>
        <taxon>Araneidae</taxon>
        <taxon>Caerostris</taxon>
    </lineage>
</organism>
<keyword evidence="2" id="KW-1185">Reference proteome</keyword>
<comment type="caution">
    <text evidence="1">The sequence shown here is derived from an EMBL/GenBank/DDBJ whole genome shotgun (WGS) entry which is preliminary data.</text>
</comment>
<dbReference type="EMBL" id="BPLR01021263">
    <property type="protein sequence ID" value="GIX87750.1"/>
    <property type="molecule type" value="Genomic_DNA"/>
</dbReference>
<dbReference type="AlphaFoldDB" id="A0AAV4NTW5"/>